<gene>
    <name evidence="1" type="ORF">JRQ81_003627</name>
</gene>
<dbReference type="Proteomes" id="UP001142489">
    <property type="component" value="Unassembled WGS sequence"/>
</dbReference>
<dbReference type="SUPFAM" id="SSF63825">
    <property type="entry name" value="YWTD domain"/>
    <property type="match status" value="1"/>
</dbReference>
<accession>A0A9Q0XL69</accession>
<dbReference type="GO" id="GO:0005041">
    <property type="term" value="F:low-density lipoprotein particle receptor activity"/>
    <property type="evidence" value="ECO:0007669"/>
    <property type="project" value="TreeGrafter"/>
</dbReference>
<evidence type="ECO:0000313" key="2">
    <source>
        <dbReference type="Proteomes" id="UP001142489"/>
    </source>
</evidence>
<proteinExistence type="predicted"/>
<dbReference type="InterPro" id="IPR051221">
    <property type="entry name" value="LDLR-related"/>
</dbReference>
<dbReference type="PANTHER" id="PTHR22722">
    <property type="entry name" value="LOW-DENSITY LIPOPROTEIN RECEPTOR-RELATED PROTEIN 2-RELATED"/>
    <property type="match status" value="1"/>
</dbReference>
<sequence>MELAAVNKTCWTQSYWAKHLKGSQRCERDQYTLKPSCSERWMLETDDMDSFQPLVVYSNSHEIWRLQRNNGDYSAIVSGLCHFFAMDFQLKQNSFDCTEVVEDKIYQITWTSLEVVIQYILATPEGVVMEWITSSIHWVEEQIEVVNMNRALRRILLAGDIEHLWAVALDPQCSNIQDEVPVVDMNKKLSFWNEYVDSRAHSYTEPLTAPMNPLQSPLPGHCISPTHMSPPSTSHHTEVLQEHEYLSHHSAVSLYGGEVYWTDWRTNTLAKANKWTGHIVMVVQRTNTQPFDLQVYHPSCQLQGEMGHGGGRAGERARLPYRVFCEGAGPVAPLALEDRGALIGGEEEPVEEAARELPPGTYKAEVRDFNARIGQNDEALCHRFGEHAPEMEMGHLIHDRQSKDQEAVLDRLRQHST</sequence>
<dbReference type="GO" id="GO:0005886">
    <property type="term" value="C:plasma membrane"/>
    <property type="evidence" value="ECO:0007669"/>
    <property type="project" value="TreeGrafter"/>
</dbReference>
<dbReference type="InterPro" id="IPR011042">
    <property type="entry name" value="6-blade_b-propeller_TolB-like"/>
</dbReference>
<dbReference type="GO" id="GO:0043235">
    <property type="term" value="C:receptor complex"/>
    <property type="evidence" value="ECO:0007669"/>
    <property type="project" value="TreeGrafter"/>
</dbReference>
<dbReference type="EMBL" id="JAPFRF010000011">
    <property type="protein sequence ID" value="KAJ7317465.1"/>
    <property type="molecule type" value="Genomic_DNA"/>
</dbReference>
<evidence type="ECO:0000313" key="1">
    <source>
        <dbReference type="EMBL" id="KAJ7317465.1"/>
    </source>
</evidence>
<dbReference type="OrthoDB" id="10066840at2759"/>
<comment type="caution">
    <text evidence="1">The sequence shown here is derived from an EMBL/GenBank/DDBJ whole genome shotgun (WGS) entry which is preliminary data.</text>
</comment>
<dbReference type="Gene3D" id="2.120.10.30">
    <property type="entry name" value="TolB, C-terminal domain"/>
    <property type="match status" value="2"/>
</dbReference>
<protein>
    <submittedName>
        <fullName evidence="1">Uncharacterized protein</fullName>
    </submittedName>
</protein>
<organism evidence="1 2">
    <name type="scientific">Phrynocephalus forsythii</name>
    <dbReference type="NCBI Taxonomy" id="171643"/>
    <lineage>
        <taxon>Eukaryota</taxon>
        <taxon>Metazoa</taxon>
        <taxon>Chordata</taxon>
        <taxon>Craniata</taxon>
        <taxon>Vertebrata</taxon>
        <taxon>Euteleostomi</taxon>
        <taxon>Lepidosauria</taxon>
        <taxon>Squamata</taxon>
        <taxon>Bifurcata</taxon>
        <taxon>Unidentata</taxon>
        <taxon>Episquamata</taxon>
        <taxon>Toxicofera</taxon>
        <taxon>Iguania</taxon>
        <taxon>Acrodonta</taxon>
        <taxon>Agamidae</taxon>
        <taxon>Agaminae</taxon>
        <taxon>Phrynocephalus</taxon>
    </lineage>
</organism>
<dbReference type="AlphaFoldDB" id="A0A9Q0XL69"/>
<dbReference type="PANTHER" id="PTHR22722:SF5">
    <property type="entry name" value="LOW-DENSITY LIPOPROTEIN RECEPTOR-RELATED PROTEIN 1B"/>
    <property type="match status" value="1"/>
</dbReference>
<reference evidence="1" key="1">
    <citation type="journal article" date="2023" name="DNA Res.">
        <title>Chromosome-level genome assembly of Phrynocephalus forsythii using third-generation DNA sequencing and Hi-C analysis.</title>
        <authorList>
            <person name="Qi Y."/>
            <person name="Zhao W."/>
            <person name="Zhao Y."/>
            <person name="Niu C."/>
            <person name="Cao S."/>
            <person name="Zhang Y."/>
        </authorList>
    </citation>
    <scope>NUCLEOTIDE SEQUENCE</scope>
    <source>
        <tissue evidence="1">Muscle</tissue>
    </source>
</reference>
<keyword evidence="2" id="KW-1185">Reference proteome</keyword>
<name>A0A9Q0XL69_9SAUR</name>